<keyword evidence="2" id="KW-1185">Reference proteome</keyword>
<organism evidence="1 2">
    <name type="scientific">Deinococcus aetherius</name>
    <dbReference type="NCBI Taxonomy" id="200252"/>
    <lineage>
        <taxon>Bacteria</taxon>
        <taxon>Thermotogati</taxon>
        <taxon>Deinococcota</taxon>
        <taxon>Deinococci</taxon>
        <taxon>Deinococcales</taxon>
        <taxon>Deinococcaceae</taxon>
        <taxon>Deinococcus</taxon>
    </lineage>
</organism>
<dbReference type="RefSeq" id="WP_264776352.1">
    <property type="nucleotide sequence ID" value="NZ_AP026560.1"/>
</dbReference>
<gene>
    <name evidence="1" type="ORF">DAETH_04760</name>
</gene>
<evidence type="ECO:0000313" key="1">
    <source>
        <dbReference type="EMBL" id="BDP40507.1"/>
    </source>
</evidence>
<sequence length="53" mass="6062">MNAYLYAAQDRAQELRAEAGRAREARAARNQSKRPTLLQLIKILVLARQPRLT</sequence>
<accession>A0ABM8AAA6</accession>
<proteinExistence type="predicted"/>
<reference evidence="1" key="1">
    <citation type="submission" date="2022-07" db="EMBL/GenBank/DDBJ databases">
        <title>Complete Genome Sequence of the Radioresistant Bacterium Deinococcus aetherius ST0316, Isolated from the Air Dust collected in Lower Stratosphere above Japan.</title>
        <authorList>
            <person name="Satoh K."/>
            <person name="Hagiwara K."/>
            <person name="Katsumata K."/>
            <person name="Kubo A."/>
            <person name="Yokobori S."/>
            <person name="Yamagishi A."/>
            <person name="Oono Y."/>
            <person name="Narumi I."/>
        </authorList>
    </citation>
    <scope>NUCLEOTIDE SEQUENCE</scope>
    <source>
        <strain evidence="1">ST0316</strain>
    </source>
</reference>
<dbReference type="Proteomes" id="UP001064971">
    <property type="component" value="Chromosome"/>
</dbReference>
<name>A0ABM8AAA6_9DEIO</name>
<dbReference type="EMBL" id="AP026560">
    <property type="protein sequence ID" value="BDP40507.1"/>
    <property type="molecule type" value="Genomic_DNA"/>
</dbReference>
<evidence type="ECO:0000313" key="2">
    <source>
        <dbReference type="Proteomes" id="UP001064971"/>
    </source>
</evidence>
<protein>
    <submittedName>
        <fullName evidence="1">Uncharacterized protein</fullName>
    </submittedName>
</protein>